<dbReference type="Pfam" id="PF00651">
    <property type="entry name" value="BTB"/>
    <property type="match status" value="1"/>
</dbReference>
<dbReference type="Pfam" id="PF01344">
    <property type="entry name" value="Kelch_1"/>
    <property type="match status" value="6"/>
</dbReference>
<dbReference type="WBParaSite" id="SSLN_0001161301-mRNA-1">
    <property type="protein sequence ID" value="SSLN_0001161301-mRNA-1"/>
    <property type="gene ID" value="SSLN_0001161301"/>
</dbReference>
<dbReference type="SUPFAM" id="SSF54695">
    <property type="entry name" value="POZ domain"/>
    <property type="match status" value="1"/>
</dbReference>
<accession>A0A183T3Y8</accession>
<dbReference type="PANTHER" id="PTHR24412:SF497">
    <property type="entry name" value="KELCH-LIKE PROTEIN 18"/>
    <property type="match status" value="1"/>
</dbReference>
<dbReference type="Gene3D" id="2.120.10.80">
    <property type="entry name" value="Kelch-type beta propeller"/>
    <property type="match status" value="2"/>
</dbReference>
<reference evidence="4" key="1">
    <citation type="submission" date="2016-06" db="UniProtKB">
        <authorList>
            <consortium name="WormBaseParasite"/>
        </authorList>
    </citation>
    <scope>IDENTIFICATION</scope>
</reference>
<feature type="domain" description="BTB" evidence="3">
    <location>
        <begin position="47"/>
        <end position="117"/>
    </location>
</feature>
<dbReference type="Gene3D" id="3.30.710.10">
    <property type="entry name" value="Potassium Channel Kv1.1, Chain A"/>
    <property type="match status" value="1"/>
</dbReference>
<dbReference type="PANTHER" id="PTHR24412">
    <property type="entry name" value="KELCH PROTEIN"/>
    <property type="match status" value="1"/>
</dbReference>
<dbReference type="PROSITE" id="PS50097">
    <property type="entry name" value="BTB"/>
    <property type="match status" value="1"/>
</dbReference>
<dbReference type="AlphaFoldDB" id="A0A183T3Y8"/>
<dbReference type="InterPro" id="IPR011333">
    <property type="entry name" value="SKP1/BTB/POZ_sf"/>
</dbReference>
<evidence type="ECO:0000256" key="2">
    <source>
        <dbReference type="ARBA" id="ARBA00022737"/>
    </source>
</evidence>
<dbReference type="SMART" id="SM00225">
    <property type="entry name" value="BTB"/>
    <property type="match status" value="1"/>
</dbReference>
<dbReference type="Gene3D" id="1.25.40.420">
    <property type="match status" value="2"/>
</dbReference>
<dbReference type="InterPro" id="IPR006652">
    <property type="entry name" value="Kelch_1"/>
</dbReference>
<evidence type="ECO:0000259" key="3">
    <source>
        <dbReference type="PROSITE" id="PS50097"/>
    </source>
</evidence>
<dbReference type="InterPro" id="IPR015915">
    <property type="entry name" value="Kelch-typ_b-propeller"/>
</dbReference>
<dbReference type="PRINTS" id="PR00501">
    <property type="entry name" value="KELCHREPEAT"/>
</dbReference>
<dbReference type="SMART" id="SM00875">
    <property type="entry name" value="BACK"/>
    <property type="match status" value="1"/>
</dbReference>
<dbReference type="InterPro" id="IPR000210">
    <property type="entry name" value="BTB/POZ_dom"/>
</dbReference>
<organism evidence="4">
    <name type="scientific">Schistocephalus solidus</name>
    <name type="common">Tapeworm</name>
    <dbReference type="NCBI Taxonomy" id="70667"/>
    <lineage>
        <taxon>Eukaryota</taxon>
        <taxon>Metazoa</taxon>
        <taxon>Spiralia</taxon>
        <taxon>Lophotrochozoa</taxon>
        <taxon>Platyhelminthes</taxon>
        <taxon>Cestoda</taxon>
        <taxon>Eucestoda</taxon>
        <taxon>Diphyllobothriidea</taxon>
        <taxon>Diphyllobothriidae</taxon>
        <taxon>Schistocephalus</taxon>
    </lineage>
</organism>
<keyword evidence="1" id="KW-0880">Kelch repeat</keyword>
<dbReference type="InterPro" id="IPR011705">
    <property type="entry name" value="BACK"/>
</dbReference>
<protein>
    <submittedName>
        <fullName evidence="4">Kelch-like protein 18</fullName>
    </submittedName>
</protein>
<dbReference type="SMART" id="SM00612">
    <property type="entry name" value="Kelch"/>
    <property type="match status" value="6"/>
</dbReference>
<dbReference type="SUPFAM" id="SSF117281">
    <property type="entry name" value="Kelch motif"/>
    <property type="match status" value="2"/>
</dbReference>
<evidence type="ECO:0000256" key="1">
    <source>
        <dbReference type="ARBA" id="ARBA00022441"/>
    </source>
</evidence>
<dbReference type="Pfam" id="PF07707">
    <property type="entry name" value="BACK"/>
    <property type="match status" value="1"/>
</dbReference>
<keyword evidence="2" id="KW-0677">Repeat</keyword>
<proteinExistence type="predicted"/>
<sequence length="818" mass="89525">LLRTVFPMSFDISRKDSTRSNVRFKDQNLLKNSFPNFEQIRRNGKLCDVTLIASQADGQQFSAHKIVLAATIPYFDAMFLSNMSEASKREIYIHDLDPSMLEAFIIFAYTGEIQITPANVQAVLISASFLQIDSIRNFCCKYIEERLTLENLISVRSFASSFLCSNLVTACDQLIYANFEALMDSPIFYSLTGPELLKMLESDDLQVSSEDRVFHAVIAWCEHEEPPPTPKTTAILTTPPTASLQKFRSSMSLQSLCLGGETASKSIFDKSLPPDIMSMSAGPKFACLRTSNQPLPPPLSVSKTEASGRLEKSQNPRLKFLPDLLARVRLPLLPARFIRDVVSKNEFIRSDIRCRDLLDETRDMLLLPDSTSPKSCSFICRPRRGQEVPGVIYAVGGITADGDCQSIVEAYHPLLDRWEVVESMSTQRSRIAVVVLNGCLYAIGGLDGTSRLNTVERFDPKTGVWHRVASMNYRRSALGAAVLNGRIYVCGGYDGVASLRTCEVYNPDQNRWQVIPSMTECRSAGGVVALPDGRLFAIGGHNGLPIFASVECYHRRGHNQRPTAAVAATGGGGVGTGASTTVMPSGVWRQVAPMLNRRCRHGVATLQGRIFAAGGYNGSIFLRSVEMFDPSAGPLEPGGLIGQWTELSSMKTPRSRVSLAASAGRLYAIGGFDGERNLNTVECFQRREGRIFCDYETAKPNRKASVFHLMSDDDLEESIEVEPRKSVCSMGFFGDPGYTPATPSPVMRLAEGLDLHCSCVSGGLNCPLPSTSAGHSRTSSSSASSVCKDSQFFDWQWVPAVPLIAHEGGVGVGVIPIY</sequence>
<name>A0A183T3Y8_SCHSO</name>
<evidence type="ECO:0000313" key="4">
    <source>
        <dbReference type="WBParaSite" id="SSLN_0001161301-mRNA-1"/>
    </source>
</evidence>